<reference evidence="3 4" key="1">
    <citation type="submission" date="2019-06" db="EMBL/GenBank/DDBJ databases">
        <title>Sequencing the genomes of 1000 actinobacteria strains.</title>
        <authorList>
            <person name="Klenk H.-P."/>
        </authorList>
    </citation>
    <scope>NUCLEOTIDE SEQUENCE [LARGE SCALE GENOMIC DNA]</scope>
    <source>
        <strain evidence="3 4">DSM 18935</strain>
    </source>
</reference>
<gene>
    <name evidence="3" type="ORF">FB557_0923</name>
</gene>
<accession>A0A560WIG0</accession>
<evidence type="ECO:0000259" key="2">
    <source>
        <dbReference type="Pfam" id="PF01863"/>
    </source>
</evidence>
<dbReference type="AlphaFoldDB" id="A0A560WIG0"/>
<dbReference type="InterPro" id="IPR002725">
    <property type="entry name" value="YgjP-like_metallopeptidase"/>
</dbReference>
<dbReference type="PANTHER" id="PTHR30399">
    <property type="entry name" value="UNCHARACTERIZED PROTEIN YGJP"/>
    <property type="match status" value="1"/>
</dbReference>
<feature type="domain" description="YgjP-like metallopeptidase" evidence="2">
    <location>
        <begin position="90"/>
        <end position="151"/>
    </location>
</feature>
<comment type="caution">
    <text evidence="3">The sequence shown here is derived from an EMBL/GenBank/DDBJ whole genome shotgun (WGS) entry which is preliminary data.</text>
</comment>
<dbReference type="PANTHER" id="PTHR30399:SF1">
    <property type="entry name" value="UTP PYROPHOSPHATASE"/>
    <property type="match status" value="1"/>
</dbReference>
<dbReference type="CDD" id="cd07344">
    <property type="entry name" value="M48_yhfN_like"/>
    <property type="match status" value="1"/>
</dbReference>
<keyword evidence="4" id="KW-1185">Reference proteome</keyword>
<sequence length="188" mass="21280">MDYFADVEIRRSARRRKTVSARVEGDTLVVMLPTGLSASAEQRYVRDMAERLAARRERRRPTDVDLHERAMALSRRYLDGAAVPSSVRWVTNQNSRWGSCTPSSKAIRLSHRLQEMPDYVLDYVLTHELVHLLVPGHGRDFYALMDRYPQRERARGYLEGFSGRSGESWDEPEIDEGGGAAAPESAAG</sequence>
<dbReference type="OrthoDB" id="9811177at2"/>
<dbReference type="EMBL" id="VIUW01000001">
    <property type="protein sequence ID" value="TWD17356.1"/>
    <property type="molecule type" value="Genomic_DNA"/>
</dbReference>
<dbReference type="InterPro" id="IPR053136">
    <property type="entry name" value="UTP_pyrophosphatase-like"/>
</dbReference>
<dbReference type="Proteomes" id="UP000315628">
    <property type="component" value="Unassembled WGS sequence"/>
</dbReference>
<proteinExistence type="predicted"/>
<dbReference type="Pfam" id="PF01863">
    <property type="entry name" value="YgjP-like"/>
    <property type="match status" value="1"/>
</dbReference>
<name>A0A560WIG0_9MICO</name>
<evidence type="ECO:0000313" key="4">
    <source>
        <dbReference type="Proteomes" id="UP000315628"/>
    </source>
</evidence>
<dbReference type="RefSeq" id="WP_144855928.1">
    <property type="nucleotide sequence ID" value="NZ_BAAAYT010000002.1"/>
</dbReference>
<feature type="region of interest" description="Disordered" evidence="1">
    <location>
        <begin position="161"/>
        <end position="188"/>
    </location>
</feature>
<evidence type="ECO:0000313" key="3">
    <source>
        <dbReference type="EMBL" id="TWD17356.1"/>
    </source>
</evidence>
<evidence type="ECO:0000256" key="1">
    <source>
        <dbReference type="SAM" id="MobiDB-lite"/>
    </source>
</evidence>
<protein>
    <recommendedName>
        <fullName evidence="2">YgjP-like metallopeptidase domain-containing protein</fullName>
    </recommendedName>
</protein>
<dbReference type="Gene3D" id="3.30.2010.10">
    <property type="entry name" value="Metalloproteases ('zincins'), catalytic domain"/>
    <property type="match status" value="1"/>
</dbReference>
<organism evidence="3 4">
    <name type="scientific">Marihabitans asiaticum</name>
    <dbReference type="NCBI Taxonomy" id="415218"/>
    <lineage>
        <taxon>Bacteria</taxon>
        <taxon>Bacillati</taxon>
        <taxon>Actinomycetota</taxon>
        <taxon>Actinomycetes</taxon>
        <taxon>Micrococcales</taxon>
        <taxon>Intrasporangiaceae</taxon>
        <taxon>Marihabitans</taxon>
    </lineage>
</organism>